<dbReference type="EMBL" id="AWXR01000101">
    <property type="protein sequence ID" value="ERM80426.1"/>
    <property type="molecule type" value="Genomic_DNA"/>
</dbReference>
<protein>
    <submittedName>
        <fullName evidence="1">Uncharacterized protein</fullName>
    </submittedName>
</protein>
<evidence type="ECO:0000313" key="2">
    <source>
        <dbReference type="Proteomes" id="UP000016843"/>
    </source>
</evidence>
<name>U5BV15_9BACT</name>
<proteinExistence type="predicted"/>
<accession>U5BV15</accession>
<reference evidence="1 2" key="1">
    <citation type="journal article" date="2013" name="Genome Announc.">
        <title>Draft Genome Sequence of the Psychrophilic and Alkaliphilic Rhodonellum psychrophilum Strain GCM71T.</title>
        <authorList>
            <person name="Hauptmann A.L."/>
            <person name="Glaring M.A."/>
            <person name="Hallin P.F."/>
            <person name="Prieme A."/>
            <person name="Stougaard P."/>
        </authorList>
    </citation>
    <scope>NUCLEOTIDE SEQUENCE [LARGE SCALE GENOMIC DNA]</scope>
    <source>
        <strain evidence="1 2">GCM71</strain>
    </source>
</reference>
<gene>
    <name evidence="1" type="ORF">P872_21850</name>
</gene>
<comment type="caution">
    <text evidence="1">The sequence shown here is derived from an EMBL/GenBank/DDBJ whole genome shotgun (WGS) entry which is preliminary data.</text>
</comment>
<dbReference type="Proteomes" id="UP000016843">
    <property type="component" value="Unassembled WGS sequence"/>
</dbReference>
<dbReference type="AlphaFoldDB" id="U5BV15"/>
<organism evidence="1 2">
    <name type="scientific">Rhodonellum psychrophilum GCM71 = DSM 17998</name>
    <dbReference type="NCBI Taxonomy" id="1123057"/>
    <lineage>
        <taxon>Bacteria</taxon>
        <taxon>Pseudomonadati</taxon>
        <taxon>Bacteroidota</taxon>
        <taxon>Cytophagia</taxon>
        <taxon>Cytophagales</taxon>
        <taxon>Cytophagaceae</taxon>
        <taxon>Rhodonellum</taxon>
    </lineage>
</organism>
<sequence length="48" mass="5547">MSLISGDFIFITLNIPRFETPIIFPRRRNANPLLSESEIANVEQQETQ</sequence>
<evidence type="ECO:0000313" key="1">
    <source>
        <dbReference type="EMBL" id="ERM80426.1"/>
    </source>
</evidence>
<keyword evidence="2" id="KW-1185">Reference proteome</keyword>